<proteinExistence type="predicted"/>
<dbReference type="SUPFAM" id="SSF82153">
    <property type="entry name" value="FAS1 domain"/>
    <property type="match status" value="3"/>
</dbReference>
<dbReference type="InterPro" id="IPR000782">
    <property type="entry name" value="FAS1_domain"/>
</dbReference>
<dbReference type="Pfam" id="PF02469">
    <property type="entry name" value="Fasciclin"/>
    <property type="match status" value="3"/>
</dbReference>
<protein>
    <submittedName>
        <fullName evidence="2">Uncaracterized surface protein containing fasciclin (FAS1) repeats</fullName>
    </submittedName>
</protein>
<dbReference type="OrthoDB" id="9800666at2"/>
<gene>
    <name evidence="2" type="ORF">SAMN05421797_103192</name>
</gene>
<dbReference type="SMART" id="SM00554">
    <property type="entry name" value="FAS1"/>
    <property type="match status" value="3"/>
</dbReference>
<dbReference type="Proteomes" id="UP000186953">
    <property type="component" value="Unassembled WGS sequence"/>
</dbReference>
<organism evidence="2 3">
    <name type="scientific">Maribacter ulvicola</name>
    <dbReference type="NCBI Taxonomy" id="228959"/>
    <lineage>
        <taxon>Bacteria</taxon>
        <taxon>Pseudomonadati</taxon>
        <taxon>Bacteroidota</taxon>
        <taxon>Flavobacteriia</taxon>
        <taxon>Flavobacteriales</taxon>
        <taxon>Flavobacteriaceae</taxon>
        <taxon>Maribacter</taxon>
    </lineage>
</organism>
<evidence type="ECO:0000259" key="1">
    <source>
        <dbReference type="PROSITE" id="PS50213"/>
    </source>
</evidence>
<dbReference type="PROSITE" id="PS51257">
    <property type="entry name" value="PROKAR_LIPOPROTEIN"/>
    <property type="match status" value="1"/>
</dbReference>
<feature type="domain" description="FAS1" evidence="1">
    <location>
        <begin position="36"/>
        <end position="190"/>
    </location>
</feature>
<dbReference type="EMBL" id="FTMA01000003">
    <property type="protein sequence ID" value="SIQ79379.1"/>
    <property type="molecule type" value="Genomic_DNA"/>
</dbReference>
<feature type="domain" description="FAS1" evidence="1">
    <location>
        <begin position="204"/>
        <end position="347"/>
    </location>
</feature>
<keyword evidence="3" id="KW-1185">Reference proteome</keyword>
<dbReference type="PANTHER" id="PTHR10900">
    <property type="entry name" value="PERIOSTIN-RELATED"/>
    <property type="match status" value="1"/>
</dbReference>
<dbReference type="AlphaFoldDB" id="A0A1N6VNJ9"/>
<dbReference type="InterPro" id="IPR050904">
    <property type="entry name" value="Adhesion/Biosynth-related"/>
</dbReference>
<sequence>MKTFQILSVSFSMLALIGFSSCEDDDIDGSDTLIGPGTVDTRINTIGSLSNLNAAIEAASGDIATTLNGTGPFTVFAPNDAAFETFATQVGFEANDDDGSAAAQLLSAADADLLAQILTYHVVADNIEASGFSDGQSLTTVQGGTLSVAVGDDIELLDASDLPETNPVSKVTQSNFYADNGIVHIIDKVLVPQEAIDALDFDIRPTLLDWVTGTDDLSSLAAAAVKAGLVDAISGLETTRVLAPNNQAFENLFDALGDDYNDLDDFDNSAEIELLKKILLYHILPSSDGSTALTAGPTMTLLEDNTVEVVDNAGDFEFGDVSGTNATIVTDGIDAKNGIATIVDKVLLPQAAIDFITLLSSDDLATTVVNAAALSTLEEALIATDLVGKFIDDTNTEDEDATNFTYSKNATVFAPSNAAFSNLFDALGPDYTSIASFDTEEELELLSNILLYHVVAGKITSADLEAGTLTTLSEKDIEVITVIGSDNFVIGDATNDVNANITTADVFARNGVAHIVDKVLLPQTAIDFIDSLDD</sequence>
<dbReference type="Gene3D" id="2.30.180.10">
    <property type="entry name" value="FAS1 domain"/>
    <property type="match status" value="3"/>
</dbReference>
<feature type="domain" description="FAS1" evidence="1">
    <location>
        <begin position="361"/>
        <end position="520"/>
    </location>
</feature>
<dbReference type="RefSeq" id="WP_084182059.1">
    <property type="nucleotide sequence ID" value="NZ_FTMA01000003.1"/>
</dbReference>
<name>A0A1N6VNJ9_9FLAO</name>
<dbReference type="STRING" id="228959.SAMN05421797_103192"/>
<dbReference type="PROSITE" id="PS50213">
    <property type="entry name" value="FAS1"/>
    <property type="match status" value="3"/>
</dbReference>
<dbReference type="PANTHER" id="PTHR10900:SF77">
    <property type="entry name" value="FI19380P1"/>
    <property type="match status" value="1"/>
</dbReference>
<reference evidence="3" key="1">
    <citation type="submission" date="2017-01" db="EMBL/GenBank/DDBJ databases">
        <authorList>
            <person name="Varghese N."/>
            <person name="Submissions S."/>
        </authorList>
    </citation>
    <scope>NUCLEOTIDE SEQUENCE [LARGE SCALE GENOMIC DNA]</scope>
    <source>
        <strain evidence="3">DSM 15366</strain>
    </source>
</reference>
<evidence type="ECO:0000313" key="3">
    <source>
        <dbReference type="Proteomes" id="UP000186953"/>
    </source>
</evidence>
<evidence type="ECO:0000313" key="2">
    <source>
        <dbReference type="EMBL" id="SIQ79379.1"/>
    </source>
</evidence>
<dbReference type="GO" id="GO:0005615">
    <property type="term" value="C:extracellular space"/>
    <property type="evidence" value="ECO:0007669"/>
    <property type="project" value="TreeGrafter"/>
</dbReference>
<accession>A0A1N6VNJ9</accession>
<dbReference type="InterPro" id="IPR036378">
    <property type="entry name" value="FAS1_dom_sf"/>
</dbReference>